<dbReference type="GO" id="GO:0008902">
    <property type="term" value="F:hydroxymethylpyrimidine kinase activity"/>
    <property type="evidence" value="ECO:0007669"/>
    <property type="project" value="TreeGrafter"/>
</dbReference>
<comment type="cofactor">
    <cofactor evidence="13">
        <name>Mg(2+)</name>
        <dbReference type="ChEBI" id="CHEBI:18420"/>
    </cofactor>
    <text evidence="13">Binds 1 Mg(2+) ion per subunit.</text>
</comment>
<dbReference type="InterPro" id="IPR022998">
    <property type="entry name" value="ThiamineP_synth_TenI"/>
</dbReference>
<dbReference type="InterPro" id="IPR034291">
    <property type="entry name" value="TMP_synthase"/>
</dbReference>
<evidence type="ECO:0000256" key="4">
    <source>
        <dbReference type="ARBA" id="ARBA00022741"/>
    </source>
</evidence>
<feature type="binding site" evidence="13">
    <location>
        <position position="396"/>
    </location>
    <ligand>
        <name>4-amino-2-methyl-5-(diphosphooxymethyl)pyrimidine</name>
        <dbReference type="ChEBI" id="CHEBI:57841"/>
    </ligand>
</feature>
<dbReference type="Gene3D" id="3.20.20.70">
    <property type="entry name" value="Aldolase class I"/>
    <property type="match status" value="1"/>
</dbReference>
<evidence type="ECO:0000256" key="9">
    <source>
        <dbReference type="ARBA" id="ARBA00023268"/>
    </source>
</evidence>
<evidence type="ECO:0000256" key="2">
    <source>
        <dbReference type="ARBA" id="ARBA00022679"/>
    </source>
</evidence>
<dbReference type="SUPFAM" id="SSF51391">
    <property type="entry name" value="Thiamin phosphate synthase"/>
    <property type="match status" value="1"/>
</dbReference>
<dbReference type="InterPro" id="IPR013785">
    <property type="entry name" value="Aldolase_TIM"/>
</dbReference>
<feature type="domain" description="Pyridoxamine kinase/Phosphomethylpyrimidine kinase" evidence="15">
    <location>
        <begin position="14"/>
        <end position="250"/>
    </location>
</feature>
<dbReference type="GO" id="GO:0009228">
    <property type="term" value="P:thiamine biosynthetic process"/>
    <property type="evidence" value="ECO:0007669"/>
    <property type="project" value="UniProtKB-KW"/>
</dbReference>
<dbReference type="Pfam" id="PF08543">
    <property type="entry name" value="Phos_pyr_kin"/>
    <property type="match status" value="1"/>
</dbReference>
<dbReference type="AlphaFoldDB" id="A0A4R3IES7"/>
<dbReference type="SUPFAM" id="SSF53613">
    <property type="entry name" value="Ribokinase-like"/>
    <property type="match status" value="1"/>
</dbReference>
<dbReference type="OrthoDB" id="9789949at2"/>
<keyword evidence="7 13" id="KW-0460">Magnesium</keyword>
<dbReference type="GO" id="GO:0008972">
    <property type="term" value="F:phosphomethylpyrimidine kinase activity"/>
    <property type="evidence" value="ECO:0007669"/>
    <property type="project" value="InterPro"/>
</dbReference>
<comment type="function">
    <text evidence="13">Condenses 4-methyl-5-(beta-hydroxyethyl)thiazole monophosphate (THZ-P) and 2-methyl-4-amino-5-hydroxymethyl pyrimidine pyrophosphate (HMP-PP) to form thiamine monophosphate (TMP).</text>
</comment>
<dbReference type="GO" id="GO:0000287">
    <property type="term" value="F:magnesium ion binding"/>
    <property type="evidence" value="ECO:0007669"/>
    <property type="project" value="UniProtKB-UniRule"/>
</dbReference>
<evidence type="ECO:0000313" key="17">
    <source>
        <dbReference type="Proteomes" id="UP000295793"/>
    </source>
</evidence>
<comment type="similarity">
    <text evidence="13">Belongs to the thiamine-phosphate synthase family.</text>
</comment>
<keyword evidence="6" id="KW-0067">ATP-binding</keyword>
<dbReference type="CDD" id="cd00564">
    <property type="entry name" value="TMP_TenI"/>
    <property type="match status" value="1"/>
</dbReference>
<keyword evidence="17" id="KW-1185">Reference proteome</keyword>
<dbReference type="HAMAP" id="MF_00097">
    <property type="entry name" value="TMP_synthase"/>
    <property type="match status" value="1"/>
</dbReference>
<keyword evidence="9" id="KW-0511">Multifunctional enzyme</keyword>
<dbReference type="InterPro" id="IPR029056">
    <property type="entry name" value="Ribokinase-like"/>
</dbReference>
<dbReference type="PANTHER" id="PTHR20858">
    <property type="entry name" value="PHOSPHOMETHYLPYRIMIDINE KINASE"/>
    <property type="match status" value="1"/>
</dbReference>
<keyword evidence="3 13" id="KW-0479">Metal-binding</keyword>
<keyword evidence="5 16" id="KW-0418">Kinase</keyword>
<dbReference type="Proteomes" id="UP000295793">
    <property type="component" value="Unassembled WGS sequence"/>
</dbReference>
<feature type="binding site" evidence="13">
    <location>
        <position position="425"/>
    </location>
    <ligand>
        <name>4-amino-2-methyl-5-(diphosphooxymethyl)pyrimidine</name>
        <dbReference type="ChEBI" id="CHEBI:57841"/>
    </ligand>
</feature>
<dbReference type="NCBIfam" id="NF002904">
    <property type="entry name" value="PRK03512.1"/>
    <property type="match status" value="1"/>
</dbReference>
<dbReference type="GO" id="GO:0005524">
    <property type="term" value="F:ATP binding"/>
    <property type="evidence" value="ECO:0007669"/>
    <property type="project" value="UniProtKB-KW"/>
</dbReference>
<dbReference type="UniPathway" id="UPA00060">
    <property type="reaction ID" value="UER00138"/>
</dbReference>
<evidence type="ECO:0000256" key="13">
    <source>
        <dbReference type="HAMAP-Rule" id="MF_00097"/>
    </source>
</evidence>
<name>A0A4R3IES7_9GAMM</name>
<accession>A0A4R3IES7</accession>
<evidence type="ECO:0000256" key="6">
    <source>
        <dbReference type="ARBA" id="ARBA00022840"/>
    </source>
</evidence>
<feature type="binding site" evidence="13">
    <location>
        <position position="455"/>
    </location>
    <ligand>
        <name>2-[(2R,5Z)-2-carboxy-4-methylthiazol-5(2H)-ylidene]ethyl phosphate</name>
        <dbReference type="ChEBI" id="CHEBI:62899"/>
    </ligand>
</feature>
<comment type="pathway">
    <text evidence="1 13">Cofactor biosynthesis; thiamine diphosphate biosynthesis; thiamine phosphate from 4-amino-2-methyl-5-diphosphomethylpyrimidine and 4-methyl-5-(2-phosphoethyl)-thiazole: step 1/1.</text>
</comment>
<evidence type="ECO:0000256" key="1">
    <source>
        <dbReference type="ARBA" id="ARBA00005165"/>
    </source>
</evidence>
<dbReference type="GO" id="GO:0009229">
    <property type="term" value="P:thiamine diphosphate biosynthetic process"/>
    <property type="evidence" value="ECO:0007669"/>
    <property type="project" value="UniProtKB-UniRule"/>
</dbReference>
<dbReference type="GO" id="GO:0005829">
    <property type="term" value="C:cytosol"/>
    <property type="evidence" value="ECO:0007669"/>
    <property type="project" value="TreeGrafter"/>
</dbReference>
<evidence type="ECO:0000256" key="7">
    <source>
        <dbReference type="ARBA" id="ARBA00022842"/>
    </source>
</evidence>
<organism evidence="16 17">
    <name type="scientific">Reinekea marinisedimentorum</name>
    <dbReference type="NCBI Taxonomy" id="230495"/>
    <lineage>
        <taxon>Bacteria</taxon>
        <taxon>Pseudomonadati</taxon>
        <taxon>Pseudomonadota</taxon>
        <taxon>Gammaproteobacteria</taxon>
        <taxon>Oceanospirillales</taxon>
        <taxon>Saccharospirillaceae</taxon>
        <taxon>Reinekea</taxon>
    </lineage>
</organism>
<gene>
    <name evidence="13" type="primary">thiE</name>
    <name evidence="16" type="ORF">BCF53_102327</name>
</gene>
<comment type="catalytic activity">
    <reaction evidence="11 13">
        <text>2-(2-carboxy-4-methylthiazol-5-yl)ethyl phosphate + 4-amino-2-methyl-5-(diphosphooxymethyl)pyrimidine + 2 H(+) = thiamine phosphate + CO2 + diphosphate</text>
        <dbReference type="Rhea" id="RHEA:47848"/>
        <dbReference type="ChEBI" id="CHEBI:15378"/>
        <dbReference type="ChEBI" id="CHEBI:16526"/>
        <dbReference type="ChEBI" id="CHEBI:33019"/>
        <dbReference type="ChEBI" id="CHEBI:37575"/>
        <dbReference type="ChEBI" id="CHEBI:57841"/>
        <dbReference type="ChEBI" id="CHEBI:62890"/>
        <dbReference type="EC" id="2.5.1.3"/>
    </reaction>
</comment>
<feature type="binding site" evidence="13">
    <location>
        <position position="358"/>
    </location>
    <ligand>
        <name>Mg(2+)</name>
        <dbReference type="ChEBI" id="CHEBI:18420"/>
    </ligand>
</feature>
<keyword evidence="2 13" id="KW-0808">Transferase</keyword>
<dbReference type="FunFam" id="3.20.20.70:FF:000064">
    <property type="entry name" value="Thiamine-phosphate synthase"/>
    <property type="match status" value="1"/>
</dbReference>
<comment type="catalytic activity">
    <reaction evidence="10 13">
        <text>4-methyl-5-(2-phosphooxyethyl)-thiazole + 4-amino-2-methyl-5-(diphosphooxymethyl)pyrimidine + H(+) = thiamine phosphate + diphosphate</text>
        <dbReference type="Rhea" id="RHEA:22328"/>
        <dbReference type="ChEBI" id="CHEBI:15378"/>
        <dbReference type="ChEBI" id="CHEBI:33019"/>
        <dbReference type="ChEBI" id="CHEBI:37575"/>
        <dbReference type="ChEBI" id="CHEBI:57841"/>
        <dbReference type="ChEBI" id="CHEBI:58296"/>
        <dbReference type="EC" id="2.5.1.3"/>
    </reaction>
</comment>
<protein>
    <recommendedName>
        <fullName evidence="13">Thiamine-phosphate synthase</fullName>
        <shortName evidence="13">TP synthase</shortName>
        <shortName evidence="13">TPS</shortName>
        <ecNumber evidence="13">2.5.1.3</ecNumber>
    </recommendedName>
    <alternativeName>
        <fullName evidence="13">Thiamine-phosphate pyrophosphorylase</fullName>
        <shortName evidence="13">TMP pyrophosphorylase</shortName>
        <shortName evidence="13">TMP-PPase</shortName>
    </alternativeName>
</protein>
<dbReference type="Pfam" id="PF02581">
    <property type="entry name" value="TMP-TENI"/>
    <property type="match status" value="1"/>
</dbReference>
<evidence type="ECO:0000256" key="5">
    <source>
        <dbReference type="ARBA" id="ARBA00022777"/>
    </source>
</evidence>
<comment type="caution">
    <text evidence="16">The sequence shown here is derived from an EMBL/GenBank/DDBJ whole genome shotgun (WGS) entry which is preliminary data.</text>
</comment>
<dbReference type="RefSeq" id="WP_132700103.1">
    <property type="nucleotide sequence ID" value="NZ_SLZR01000002.1"/>
</dbReference>
<dbReference type="Gene3D" id="3.40.1190.20">
    <property type="match status" value="1"/>
</dbReference>
<dbReference type="InterPro" id="IPR013749">
    <property type="entry name" value="PM/HMP-P_kinase-1"/>
</dbReference>
<feature type="binding site" evidence="13">
    <location>
        <begin position="422"/>
        <end position="424"/>
    </location>
    <ligand>
        <name>2-[(2R,5Z)-2-carboxy-4-methylthiazol-5(2H)-ylidene]ethyl phosphate</name>
        <dbReference type="ChEBI" id="CHEBI:62899"/>
    </ligand>
</feature>
<evidence type="ECO:0000259" key="14">
    <source>
        <dbReference type="Pfam" id="PF02581"/>
    </source>
</evidence>
<proteinExistence type="inferred from homology"/>
<dbReference type="EMBL" id="SLZR01000002">
    <property type="protein sequence ID" value="TCS43301.1"/>
    <property type="molecule type" value="Genomic_DNA"/>
</dbReference>
<dbReference type="PANTHER" id="PTHR20858:SF17">
    <property type="entry name" value="HYDROXYMETHYLPYRIMIDINE_PHOSPHOMETHYLPYRIMIDINE KINASE THI20-RELATED"/>
    <property type="match status" value="1"/>
</dbReference>
<sequence length="501" mass="54449">MNNETVIWTIGGLDPSNGAGISRDLAVFQNLQQRGYSLCTAVTAQNHMGVSCVQPVKADVLNQQFQALLELSSPSVIKISMIADDAQATVIAHWLEKLRQQNPQLFVVYDPVLSASAGGQLSTLSGDAIAALCANCDLLCPNYHEAQALTESQKGGVELIHELNQKLDARAVVLKGGHSGCEAVEDLLWQHNRAGTFSVKASRLAVSKTHGTGCTFAAALSVFVAQNFELEDALYLAKCYVFEALQQAENNVRSAGNGPWHTLGLPGWPKHRQLDFAFSEQAGLPAELAAPFPSIDREKFRFYPVLDSIDWVRWALGQGVKTVQLRLKDASDEQQLRQHIRTAVKLGRRYDAQVFINDYWALAIEEGAYGVHLGQEDLASADLNAIAAAGLRLGLSTHSIVEIERACRVQPSYIALGHIFPTQTKDMPSQPQGLTKLGFYQQWLADRFPTVAIGGISLQRAKPVLAQGVSSIAVVTALTKASKPGEALQQFNGVVNEHFSQ</sequence>
<keyword evidence="8 13" id="KW-0784">Thiamine biosynthesis</keyword>
<evidence type="ECO:0000313" key="16">
    <source>
        <dbReference type="EMBL" id="TCS43301.1"/>
    </source>
</evidence>
<dbReference type="CDD" id="cd01169">
    <property type="entry name" value="HMPP_kinase"/>
    <property type="match status" value="1"/>
</dbReference>
<evidence type="ECO:0000259" key="15">
    <source>
        <dbReference type="Pfam" id="PF08543"/>
    </source>
</evidence>
<dbReference type="NCBIfam" id="TIGR00693">
    <property type="entry name" value="thiE"/>
    <property type="match status" value="1"/>
</dbReference>
<evidence type="ECO:0000256" key="10">
    <source>
        <dbReference type="ARBA" id="ARBA00047334"/>
    </source>
</evidence>
<dbReference type="GO" id="GO:0004789">
    <property type="term" value="F:thiamine-phosphate diphosphorylase activity"/>
    <property type="evidence" value="ECO:0007669"/>
    <property type="project" value="UniProtKB-UniRule"/>
</dbReference>
<feature type="binding site" evidence="13">
    <location>
        <position position="377"/>
    </location>
    <ligand>
        <name>Mg(2+)</name>
        <dbReference type="ChEBI" id="CHEBI:18420"/>
    </ligand>
</feature>
<dbReference type="EC" id="2.5.1.3" evidence="13"/>
<evidence type="ECO:0000256" key="11">
    <source>
        <dbReference type="ARBA" id="ARBA00047851"/>
    </source>
</evidence>
<evidence type="ECO:0000256" key="8">
    <source>
        <dbReference type="ARBA" id="ARBA00022977"/>
    </source>
</evidence>
<feature type="binding site" evidence="13">
    <location>
        <begin position="324"/>
        <end position="328"/>
    </location>
    <ligand>
        <name>4-amino-2-methyl-5-(diphosphooxymethyl)pyrimidine</name>
        <dbReference type="ChEBI" id="CHEBI:57841"/>
    </ligand>
</feature>
<dbReference type="InterPro" id="IPR036206">
    <property type="entry name" value="ThiamineP_synth_sf"/>
</dbReference>
<evidence type="ECO:0000256" key="3">
    <source>
        <dbReference type="ARBA" id="ARBA00022723"/>
    </source>
</evidence>
<dbReference type="InterPro" id="IPR004399">
    <property type="entry name" value="HMP/HMP-P_kinase_dom"/>
</dbReference>
<keyword evidence="4" id="KW-0547">Nucleotide-binding</keyword>
<comment type="catalytic activity">
    <reaction evidence="12 13">
        <text>2-[(2R,5Z)-2-carboxy-4-methylthiazol-5(2H)-ylidene]ethyl phosphate + 4-amino-2-methyl-5-(diphosphooxymethyl)pyrimidine + 2 H(+) = thiamine phosphate + CO2 + diphosphate</text>
        <dbReference type="Rhea" id="RHEA:47844"/>
        <dbReference type="ChEBI" id="CHEBI:15378"/>
        <dbReference type="ChEBI" id="CHEBI:16526"/>
        <dbReference type="ChEBI" id="CHEBI:33019"/>
        <dbReference type="ChEBI" id="CHEBI:37575"/>
        <dbReference type="ChEBI" id="CHEBI:57841"/>
        <dbReference type="ChEBI" id="CHEBI:62899"/>
        <dbReference type="EC" id="2.5.1.3"/>
    </reaction>
</comment>
<reference evidence="16 17" key="1">
    <citation type="submission" date="2019-03" db="EMBL/GenBank/DDBJ databases">
        <title>Genomic Encyclopedia of Archaeal and Bacterial Type Strains, Phase II (KMG-II): from individual species to whole genera.</title>
        <authorList>
            <person name="Goeker M."/>
        </authorList>
    </citation>
    <scope>NUCLEOTIDE SEQUENCE [LARGE SCALE GENOMIC DNA]</scope>
    <source>
        <strain evidence="16 17">DSM 15388</strain>
    </source>
</reference>
<evidence type="ECO:0000256" key="12">
    <source>
        <dbReference type="ARBA" id="ARBA00047883"/>
    </source>
</evidence>
<feature type="binding site" evidence="13">
    <location>
        <position position="357"/>
    </location>
    <ligand>
        <name>4-amino-2-methyl-5-(diphosphooxymethyl)pyrimidine</name>
        <dbReference type="ChEBI" id="CHEBI:57841"/>
    </ligand>
</feature>
<feature type="domain" description="Thiamine phosphate synthase/TenI" evidence="14">
    <location>
        <begin position="308"/>
        <end position="478"/>
    </location>
</feature>
<feature type="binding site" evidence="13">
    <location>
        <begin position="475"/>
        <end position="476"/>
    </location>
    <ligand>
        <name>2-[(2R,5Z)-2-carboxy-4-methylthiazol-5(2H)-ylidene]ethyl phosphate</name>
        <dbReference type="ChEBI" id="CHEBI:62899"/>
    </ligand>
</feature>